<feature type="domain" description="Thiamine pyrophosphate enzyme central" evidence="13">
    <location>
        <begin position="208"/>
        <end position="309"/>
    </location>
</feature>
<comment type="cofactor">
    <cofactor evidence="3">
        <name>thiamine diphosphate</name>
        <dbReference type="ChEBI" id="CHEBI:58937"/>
    </cofactor>
</comment>
<dbReference type="SUPFAM" id="SSF52518">
    <property type="entry name" value="Thiamin diphosphate-binding fold (THDP-binding)"/>
    <property type="match status" value="2"/>
</dbReference>
<comment type="similarity">
    <text evidence="4 12">Belongs to the TPP enzyme family.</text>
</comment>
<dbReference type="CDD" id="cd07038">
    <property type="entry name" value="TPP_PYR_PDC_IPDC_like"/>
    <property type="match status" value="1"/>
</dbReference>
<dbReference type="PANTHER" id="PTHR43452:SF1">
    <property type="entry name" value="PYRUVATE DECARBOXYLASE C186.09-RELATED"/>
    <property type="match status" value="1"/>
</dbReference>
<evidence type="ECO:0000256" key="1">
    <source>
        <dbReference type="ARBA" id="ARBA00001041"/>
    </source>
</evidence>
<keyword evidence="17" id="KW-1185">Reference proteome</keyword>
<dbReference type="OrthoDB" id="3970464at2759"/>
<dbReference type="InParanoid" id="A0A2V0P1T3"/>
<gene>
    <name evidence="16" type="ORF">Rsub_06249</name>
</gene>
<evidence type="ECO:0000256" key="7">
    <source>
        <dbReference type="ARBA" id="ARBA00022723"/>
    </source>
</evidence>
<evidence type="ECO:0000256" key="4">
    <source>
        <dbReference type="ARBA" id="ARBA00007812"/>
    </source>
</evidence>
<proteinExistence type="inferred from homology"/>
<evidence type="ECO:0000256" key="3">
    <source>
        <dbReference type="ARBA" id="ARBA00001964"/>
    </source>
</evidence>
<dbReference type="GO" id="GO:0000949">
    <property type="term" value="P:aromatic amino acid family catabolic process to alcohol via Ehrlich pathway"/>
    <property type="evidence" value="ECO:0007669"/>
    <property type="project" value="TreeGrafter"/>
</dbReference>
<dbReference type="Gene3D" id="3.40.50.970">
    <property type="match status" value="2"/>
</dbReference>
<organism evidence="16 17">
    <name type="scientific">Raphidocelis subcapitata</name>
    <dbReference type="NCBI Taxonomy" id="307507"/>
    <lineage>
        <taxon>Eukaryota</taxon>
        <taxon>Viridiplantae</taxon>
        <taxon>Chlorophyta</taxon>
        <taxon>core chlorophytes</taxon>
        <taxon>Chlorophyceae</taxon>
        <taxon>CS clade</taxon>
        <taxon>Sphaeropleales</taxon>
        <taxon>Selenastraceae</taxon>
        <taxon>Raphidocelis</taxon>
    </lineage>
</organism>
<dbReference type="InterPro" id="IPR012110">
    <property type="entry name" value="PDC/IPDC-like"/>
</dbReference>
<dbReference type="EC" id="4.1.1.1" evidence="6"/>
<dbReference type="GO" id="GO:0005829">
    <property type="term" value="C:cytosol"/>
    <property type="evidence" value="ECO:0007669"/>
    <property type="project" value="TreeGrafter"/>
</dbReference>
<comment type="caution">
    <text evidence="16">The sequence shown here is derived from an EMBL/GenBank/DDBJ whole genome shotgun (WGS) entry which is preliminary data.</text>
</comment>
<evidence type="ECO:0000259" key="13">
    <source>
        <dbReference type="Pfam" id="PF00205"/>
    </source>
</evidence>
<dbReference type="EMBL" id="BDRX01000042">
    <property type="protein sequence ID" value="GBF93529.1"/>
    <property type="molecule type" value="Genomic_DNA"/>
</dbReference>
<dbReference type="GO" id="GO:0004737">
    <property type="term" value="F:pyruvate decarboxylase activity"/>
    <property type="evidence" value="ECO:0007669"/>
    <property type="project" value="UniProtKB-EC"/>
</dbReference>
<dbReference type="Pfam" id="PF00205">
    <property type="entry name" value="TPP_enzyme_M"/>
    <property type="match status" value="1"/>
</dbReference>
<dbReference type="GO" id="GO:0000287">
    <property type="term" value="F:magnesium ion binding"/>
    <property type="evidence" value="ECO:0007669"/>
    <property type="project" value="InterPro"/>
</dbReference>
<feature type="domain" description="Thiamine pyrophosphate enzyme TPP-binding" evidence="14">
    <location>
        <begin position="417"/>
        <end position="553"/>
    </location>
</feature>
<dbReference type="InterPro" id="IPR047213">
    <property type="entry name" value="TPP_PYR_PDC_IPDC-like"/>
</dbReference>
<dbReference type="InterPro" id="IPR029035">
    <property type="entry name" value="DHS-like_NAD/FAD-binding_dom"/>
</dbReference>
<dbReference type="STRING" id="307507.A0A2V0P1T3"/>
<comment type="cofactor">
    <cofactor evidence="2">
        <name>a metal cation</name>
        <dbReference type="ChEBI" id="CHEBI:25213"/>
    </cofactor>
</comment>
<dbReference type="InterPro" id="IPR011766">
    <property type="entry name" value="TPP_enzyme_TPP-bd"/>
</dbReference>
<dbReference type="InterPro" id="IPR012000">
    <property type="entry name" value="Thiamin_PyroP_enz_cen_dom"/>
</dbReference>
<evidence type="ECO:0000313" key="17">
    <source>
        <dbReference type="Proteomes" id="UP000247498"/>
    </source>
</evidence>
<evidence type="ECO:0000313" key="16">
    <source>
        <dbReference type="EMBL" id="GBF93529.1"/>
    </source>
</evidence>
<evidence type="ECO:0000256" key="5">
    <source>
        <dbReference type="ARBA" id="ARBA00011881"/>
    </source>
</evidence>
<evidence type="ECO:0000259" key="14">
    <source>
        <dbReference type="Pfam" id="PF02775"/>
    </source>
</evidence>
<name>A0A2V0P1T3_9CHLO</name>
<evidence type="ECO:0000256" key="6">
    <source>
        <dbReference type="ARBA" id="ARBA00013202"/>
    </source>
</evidence>
<feature type="domain" description="Thiamine pyrophosphate enzyme N-terminal TPP-binding" evidence="15">
    <location>
        <begin position="6"/>
        <end position="115"/>
    </location>
</feature>
<evidence type="ECO:0000256" key="12">
    <source>
        <dbReference type="RuleBase" id="RU362132"/>
    </source>
</evidence>
<evidence type="ECO:0000259" key="15">
    <source>
        <dbReference type="Pfam" id="PF02776"/>
    </source>
</evidence>
<dbReference type="InterPro" id="IPR012001">
    <property type="entry name" value="Thiamin_PyroP_enz_TPP-bd_dom"/>
</dbReference>
<evidence type="ECO:0000256" key="2">
    <source>
        <dbReference type="ARBA" id="ARBA00001920"/>
    </source>
</evidence>
<keyword evidence="8" id="KW-0210">Decarboxylase</keyword>
<sequence>MDAYLTASEYLGHRLVELGVSHVFVVPGDYNLPLLDGLALVPGLTLVNTANELNAGYAADGHARAQGLGCVVTTFLVGALSAINATAASFAEEVPVLSVVGVPNTSQYATSGTLHHTLGNMEDMGQEADCYKPVTVYQTILRSLSDARYLVDKALAKALGHRKPVLLEVCRDIALLPHPSFGARGAPLDPLPCPPRAFDPASVDAAAAAAAEWLAGKERPLIVVGRRARHYRPELLAFAEALGAAVTTTADAKGLFPEDHPQFIGTYFKAFSDPASISQTVAASDALIFAGVQFNEMSWGDVPDAATHARSLILYKSRAVLALTRAFAAVPASKLLPALAARAKPNAGALAHFRALPAAPPALPGGGGEFEAPPGAPLTTRQVYDTIQAQLLSSPGHDLVVDTGDSLWRTPRLKLPPGSAYETQCLAGNIGAGLPTGLGFSLGAAARGGNRTVIFIGDGGLQMTANDLGTFPRFGSNAIVVCINNDGYLIERVLSPFPNSSYNDLPRWDYTAVADAMCRNEAGRFASYRVTTQPEAAAAVAAAAADPGAFVFIEAVVARSDAAPGAGLVRRAFSAQFWAPIPHYQRRLAAELGRDFVSSSAGAAARRAPSGSVSDALAAAAAAAGAPARASLDGPAPPAAAAAAGAEAKAGAAAGAGSAVSRVPGLPTIDSTASVASMAGSPPGASPFANA</sequence>
<dbReference type="InterPro" id="IPR029061">
    <property type="entry name" value="THDP-binding"/>
</dbReference>
<accession>A0A2V0P1T3</accession>
<dbReference type="Gene3D" id="3.40.50.1220">
    <property type="entry name" value="TPP-binding domain"/>
    <property type="match status" value="1"/>
</dbReference>
<dbReference type="Proteomes" id="UP000247498">
    <property type="component" value="Unassembled WGS sequence"/>
</dbReference>
<keyword evidence="10 12" id="KW-0786">Thiamine pyrophosphate</keyword>
<keyword evidence="9" id="KW-0460">Magnesium</keyword>
<reference evidence="16 17" key="1">
    <citation type="journal article" date="2018" name="Sci. Rep.">
        <title>Raphidocelis subcapitata (=Pseudokirchneriella subcapitata) provides an insight into genome evolution and environmental adaptations in the Sphaeropleales.</title>
        <authorList>
            <person name="Suzuki S."/>
            <person name="Yamaguchi H."/>
            <person name="Nakajima N."/>
            <person name="Kawachi M."/>
        </authorList>
    </citation>
    <scope>NUCLEOTIDE SEQUENCE [LARGE SCALE GENOMIC DNA]</scope>
    <source>
        <strain evidence="16 17">NIES-35</strain>
    </source>
</reference>
<dbReference type="SUPFAM" id="SSF52467">
    <property type="entry name" value="DHS-like NAD/FAD-binding domain"/>
    <property type="match status" value="1"/>
</dbReference>
<evidence type="ECO:0000256" key="8">
    <source>
        <dbReference type="ARBA" id="ARBA00022793"/>
    </source>
</evidence>
<comment type="subunit">
    <text evidence="5">Homotetramer.</text>
</comment>
<keyword evidence="11" id="KW-0456">Lyase</keyword>
<evidence type="ECO:0000256" key="10">
    <source>
        <dbReference type="ARBA" id="ARBA00023052"/>
    </source>
</evidence>
<evidence type="ECO:0000256" key="11">
    <source>
        <dbReference type="ARBA" id="ARBA00023239"/>
    </source>
</evidence>
<keyword evidence="16" id="KW-0670">Pyruvate</keyword>
<protein>
    <recommendedName>
        <fullName evidence="6">pyruvate decarboxylase</fullName>
        <ecNumber evidence="6">4.1.1.1</ecNumber>
    </recommendedName>
</protein>
<dbReference type="Pfam" id="PF02775">
    <property type="entry name" value="TPP_enzyme_C"/>
    <property type="match status" value="1"/>
</dbReference>
<dbReference type="AlphaFoldDB" id="A0A2V0P1T3"/>
<evidence type="ECO:0000256" key="9">
    <source>
        <dbReference type="ARBA" id="ARBA00022842"/>
    </source>
</evidence>
<dbReference type="PANTHER" id="PTHR43452">
    <property type="entry name" value="PYRUVATE DECARBOXYLASE"/>
    <property type="match status" value="1"/>
</dbReference>
<dbReference type="GO" id="GO:0030976">
    <property type="term" value="F:thiamine pyrophosphate binding"/>
    <property type="evidence" value="ECO:0007669"/>
    <property type="project" value="InterPro"/>
</dbReference>
<keyword evidence="7" id="KW-0479">Metal-binding</keyword>
<comment type="catalytic activity">
    <reaction evidence="1">
        <text>a 2-oxocarboxylate + H(+) = an aldehyde + CO2</text>
        <dbReference type="Rhea" id="RHEA:11628"/>
        <dbReference type="ChEBI" id="CHEBI:15378"/>
        <dbReference type="ChEBI" id="CHEBI:16526"/>
        <dbReference type="ChEBI" id="CHEBI:17478"/>
        <dbReference type="ChEBI" id="CHEBI:35179"/>
        <dbReference type="EC" id="4.1.1.1"/>
    </reaction>
</comment>
<dbReference type="Pfam" id="PF02776">
    <property type="entry name" value="TPP_enzyme_N"/>
    <property type="match status" value="1"/>
</dbReference>